<proteinExistence type="predicted"/>
<dbReference type="InterPro" id="IPR021655">
    <property type="entry name" value="Put_metal-bd"/>
</dbReference>
<dbReference type="OrthoDB" id="7156875at2"/>
<protein>
    <recommendedName>
        <fullName evidence="3">MAM domain-containing protein</fullName>
    </recommendedName>
</protein>
<comment type="caution">
    <text evidence="1">The sequence shown here is derived from an EMBL/GenBank/DDBJ whole genome shotgun (WGS) entry which is preliminary data.</text>
</comment>
<dbReference type="AlphaFoldDB" id="A0A328C0C3"/>
<gene>
    <name evidence="1" type="ORF">DL240_19165</name>
</gene>
<dbReference type="Pfam" id="PF11617">
    <property type="entry name" value="Cu-binding_MopE"/>
    <property type="match status" value="2"/>
</dbReference>
<organism evidence="1 2">
    <name type="scientific">Lujinxingia litoralis</name>
    <dbReference type="NCBI Taxonomy" id="2211119"/>
    <lineage>
        <taxon>Bacteria</taxon>
        <taxon>Deltaproteobacteria</taxon>
        <taxon>Bradymonadales</taxon>
        <taxon>Lujinxingiaceae</taxon>
        <taxon>Lujinxingia</taxon>
    </lineage>
</organism>
<sequence>MGGSEFIECVDDGNLCGQWTEASLCPGGASCSANACEVCVDNDSDGFGEGCLAGPDCDDSNDQIHPGANELCDGIDNNCDGATDEGFNVGEACSVGLGVCVGHGTLTCRFDGTGAFCDALPASGSTEVCDQLDNDCDGAVDEDNVCGGTDPDPDPDPEPTTCTNDSYGTTNASSLNGVEFFSGGFEEMTLCPGEGYDWFYLGHLAAGERVQVELAYNPNTSSINFSLWAGSRQIKYGQGSSGLREIDHTLTSSDVQAATERITLQVYYSGTSSLPTGGIDYLIENVSP</sequence>
<accession>A0A328C0C3</accession>
<reference evidence="1 2" key="1">
    <citation type="submission" date="2018-05" db="EMBL/GenBank/DDBJ databases">
        <title>Lujinxingia marina gen. nov. sp. nov., a new facultative anaerobic member of the class Deltaproteobacteria, and proposal of Lujinxingaceae fam. nov.</title>
        <authorList>
            <person name="Li C.-M."/>
        </authorList>
    </citation>
    <scope>NUCLEOTIDE SEQUENCE [LARGE SCALE GENOMIC DNA]</scope>
    <source>
        <strain evidence="1 2">B210</strain>
    </source>
</reference>
<name>A0A328C0C3_9DELT</name>
<evidence type="ECO:0000313" key="1">
    <source>
        <dbReference type="EMBL" id="RAL20028.1"/>
    </source>
</evidence>
<keyword evidence="2" id="KW-1185">Reference proteome</keyword>
<dbReference type="EMBL" id="QHKO01000017">
    <property type="protein sequence ID" value="RAL20028.1"/>
    <property type="molecule type" value="Genomic_DNA"/>
</dbReference>
<evidence type="ECO:0000313" key="2">
    <source>
        <dbReference type="Proteomes" id="UP000249169"/>
    </source>
</evidence>
<evidence type="ECO:0008006" key="3">
    <source>
        <dbReference type="Google" id="ProtNLM"/>
    </source>
</evidence>
<dbReference type="Proteomes" id="UP000249169">
    <property type="component" value="Unassembled WGS sequence"/>
</dbReference>